<feature type="binding site" evidence="4">
    <location>
        <position position="270"/>
    </location>
    <ligand>
        <name>Zn(2+)</name>
        <dbReference type="ChEBI" id="CHEBI:29105"/>
        <label>1</label>
    </ligand>
</feature>
<feature type="binding site" evidence="4">
    <location>
        <position position="24"/>
    </location>
    <ligand>
        <name>Zn(2+)</name>
        <dbReference type="ChEBI" id="CHEBI:29105"/>
        <label>1</label>
    </ligand>
</feature>
<evidence type="ECO:0000256" key="4">
    <source>
        <dbReference type="PIRSR" id="PIRSR601559-51"/>
    </source>
</evidence>
<dbReference type="InterPro" id="IPR032466">
    <property type="entry name" value="Metal_Hydrolase"/>
</dbReference>
<dbReference type="PANTHER" id="PTHR10819:SF3">
    <property type="entry name" value="PHOSPHOTRIESTERASE-RELATED PROTEIN"/>
    <property type="match status" value="1"/>
</dbReference>
<feature type="binding site" evidence="4">
    <location>
        <position position="183"/>
    </location>
    <ligand>
        <name>Zn(2+)</name>
        <dbReference type="ChEBI" id="CHEBI:29105"/>
        <label>2</label>
    </ligand>
</feature>
<evidence type="ECO:0000256" key="1">
    <source>
        <dbReference type="ARBA" id="ARBA00022723"/>
    </source>
</evidence>
<dbReference type="SUPFAM" id="SSF51556">
    <property type="entry name" value="Metallo-dependent hydrolases"/>
    <property type="match status" value="1"/>
</dbReference>
<dbReference type="AlphaFoldDB" id="A0AAU1UK07"/>
<name>A0AAU1UK07_9ACTN</name>
<reference evidence="6" key="1">
    <citation type="submission" date="2022-10" db="EMBL/GenBank/DDBJ databases">
        <title>The complete genomes of actinobacterial strains from the NBC collection.</title>
        <authorList>
            <person name="Joergensen T.S."/>
            <person name="Alvarez Arevalo M."/>
            <person name="Sterndorff E.B."/>
            <person name="Faurdal D."/>
            <person name="Vuksanovic O."/>
            <person name="Mourched A.-S."/>
            <person name="Charusanti P."/>
            <person name="Shaw S."/>
            <person name="Blin K."/>
            <person name="Weber T."/>
        </authorList>
    </citation>
    <scope>NUCLEOTIDE SEQUENCE</scope>
    <source>
        <strain evidence="6">NBC_00119</strain>
    </source>
</reference>
<evidence type="ECO:0000313" key="6">
    <source>
        <dbReference type="EMBL" id="WTS17572.1"/>
    </source>
</evidence>
<feature type="binding site" description="via carbamate group" evidence="4">
    <location>
        <position position="150"/>
    </location>
    <ligand>
        <name>Zn(2+)</name>
        <dbReference type="ChEBI" id="CHEBI:29105"/>
        <label>2</label>
    </ligand>
</feature>
<comment type="similarity">
    <text evidence="5">Belongs to the metallo-dependent hydrolases superfamily. Phosphotriesterase family.</text>
</comment>
<feature type="modified residue" description="N6-carboxylysine" evidence="3 5">
    <location>
        <position position="150"/>
    </location>
</feature>
<protein>
    <submittedName>
        <fullName evidence="6">Phosphotriesterase-related protein</fullName>
    </submittedName>
</protein>
<evidence type="ECO:0000256" key="2">
    <source>
        <dbReference type="ARBA" id="ARBA00022801"/>
    </source>
</evidence>
<sequence>MAMVETVRGPVDSAALERTYMHEHIFVLTPDVQQNYPGEWGDEDARIADAVDKLGALSAQGVRTIVDPTVIGLGRYIPRIQRVAERLPDLNIVVATGCYTYEEVPFFFHHRGPALNEAAGTEVPDPMVDMFVGDIEDGIAGTGVKAGLLKCAIDQQGLTPGVERVMRAVAEAHLRTGTPITVHTHPGAHTGSDVKRVLCDEEGVDPGRVVLGHSGDTTDVDHLSELAEAGFVLGMDRFGINLETTFEARAETVVEMCRRGYADRMVLSQDASCYIDWIDPGVMPLLPQWHYLHIADEVLPYLERRGVTEEQIDTMLVDVPRRYFEADAKG</sequence>
<dbReference type="GO" id="GO:0008270">
    <property type="term" value="F:zinc ion binding"/>
    <property type="evidence" value="ECO:0007669"/>
    <property type="project" value="InterPro"/>
</dbReference>
<dbReference type="Gene3D" id="3.20.20.140">
    <property type="entry name" value="Metal-dependent hydrolases"/>
    <property type="match status" value="1"/>
</dbReference>
<gene>
    <name evidence="6" type="ORF">OHU69_45015</name>
</gene>
<evidence type="ECO:0000256" key="5">
    <source>
        <dbReference type="PROSITE-ProRule" id="PRU00679"/>
    </source>
</evidence>
<dbReference type="Pfam" id="PF02126">
    <property type="entry name" value="PTE"/>
    <property type="match status" value="1"/>
</dbReference>
<keyword evidence="1 4" id="KW-0479">Metal-binding</keyword>
<proteinExistence type="inferred from homology"/>
<dbReference type="GO" id="GO:0016787">
    <property type="term" value="F:hydrolase activity"/>
    <property type="evidence" value="ECO:0007669"/>
    <property type="project" value="UniProtKB-KW"/>
</dbReference>
<feature type="binding site" evidence="4">
    <location>
        <position position="22"/>
    </location>
    <ligand>
        <name>Zn(2+)</name>
        <dbReference type="ChEBI" id="CHEBI:29105"/>
        <label>1</label>
    </ligand>
</feature>
<feature type="binding site" description="via carbamate group" evidence="4">
    <location>
        <position position="150"/>
    </location>
    <ligand>
        <name>Zn(2+)</name>
        <dbReference type="ChEBI" id="CHEBI:29105"/>
        <label>1</label>
    </ligand>
</feature>
<organism evidence="6">
    <name type="scientific">Streptomyces sp. NBC_00119</name>
    <dbReference type="NCBI Taxonomy" id="2975659"/>
    <lineage>
        <taxon>Bacteria</taxon>
        <taxon>Bacillati</taxon>
        <taxon>Actinomycetota</taxon>
        <taxon>Actinomycetes</taxon>
        <taxon>Kitasatosporales</taxon>
        <taxon>Streptomycetaceae</taxon>
        <taxon>Streptomyces</taxon>
    </lineage>
</organism>
<dbReference type="PROSITE" id="PS51347">
    <property type="entry name" value="PHOSPHOTRIESTERASE_2"/>
    <property type="match status" value="1"/>
</dbReference>
<feature type="binding site" evidence="4">
    <location>
        <position position="213"/>
    </location>
    <ligand>
        <name>Zn(2+)</name>
        <dbReference type="ChEBI" id="CHEBI:29105"/>
        <label>2</label>
    </ligand>
</feature>
<keyword evidence="2" id="KW-0378">Hydrolase</keyword>
<comment type="cofactor">
    <cofactor evidence="4">
        <name>a divalent metal cation</name>
        <dbReference type="ChEBI" id="CHEBI:60240"/>
    </cofactor>
    <text evidence="4">Binds 2 divalent metal cations per subunit.</text>
</comment>
<evidence type="ECO:0000256" key="3">
    <source>
        <dbReference type="PIRSR" id="PIRSR601559-50"/>
    </source>
</evidence>
<dbReference type="EMBL" id="CP108195">
    <property type="protein sequence ID" value="WTS17572.1"/>
    <property type="molecule type" value="Genomic_DNA"/>
</dbReference>
<dbReference type="PANTHER" id="PTHR10819">
    <property type="entry name" value="PHOSPHOTRIESTERASE-RELATED"/>
    <property type="match status" value="1"/>
</dbReference>
<accession>A0AAU1UK07</accession>
<dbReference type="InterPro" id="IPR001559">
    <property type="entry name" value="Phosphotriesterase"/>
</dbReference>